<dbReference type="Pfam" id="PF03372">
    <property type="entry name" value="Exo_endo_phos"/>
    <property type="match status" value="1"/>
</dbReference>
<dbReference type="AlphaFoldDB" id="A0A9D7T2C1"/>
<keyword evidence="3" id="KW-0540">Nuclease</keyword>
<feature type="transmembrane region" description="Helical" evidence="1">
    <location>
        <begin position="16"/>
        <end position="36"/>
    </location>
</feature>
<dbReference type="Gene3D" id="3.60.10.10">
    <property type="entry name" value="Endonuclease/exonuclease/phosphatase"/>
    <property type="match status" value="1"/>
</dbReference>
<dbReference type="EMBL" id="JADKGY010000032">
    <property type="protein sequence ID" value="MBK9985054.1"/>
    <property type="molecule type" value="Genomic_DNA"/>
</dbReference>
<feature type="transmembrane region" description="Helical" evidence="1">
    <location>
        <begin position="42"/>
        <end position="62"/>
    </location>
</feature>
<dbReference type="GO" id="GO:0004519">
    <property type="term" value="F:endonuclease activity"/>
    <property type="evidence" value="ECO:0007669"/>
    <property type="project" value="UniProtKB-KW"/>
</dbReference>
<accession>A0A9D7T2C1</accession>
<dbReference type="CDD" id="cd09084">
    <property type="entry name" value="EEP-2"/>
    <property type="match status" value="1"/>
</dbReference>
<evidence type="ECO:0000259" key="2">
    <source>
        <dbReference type="Pfam" id="PF03372"/>
    </source>
</evidence>
<keyword evidence="3" id="KW-0255">Endonuclease</keyword>
<evidence type="ECO:0000313" key="4">
    <source>
        <dbReference type="Proteomes" id="UP000808337"/>
    </source>
</evidence>
<feature type="transmembrane region" description="Helical" evidence="1">
    <location>
        <begin position="69"/>
        <end position="87"/>
    </location>
</feature>
<dbReference type="Proteomes" id="UP000808337">
    <property type="component" value="Unassembled WGS sequence"/>
</dbReference>
<gene>
    <name evidence="3" type="ORF">IPP15_22290</name>
</gene>
<organism evidence="3 4">
    <name type="scientific">Candidatus Opimibacter skivensis</name>
    <dbReference type="NCBI Taxonomy" id="2982028"/>
    <lineage>
        <taxon>Bacteria</taxon>
        <taxon>Pseudomonadati</taxon>
        <taxon>Bacteroidota</taxon>
        <taxon>Saprospiria</taxon>
        <taxon>Saprospirales</taxon>
        <taxon>Saprospiraceae</taxon>
        <taxon>Candidatus Opimibacter</taxon>
    </lineage>
</organism>
<sequence>MTRAKSNSRPGRLKKWMLWINFSFIILLVLTYATPYMAVKTWGWLSLLALAYPFILLANAIFATGWILFRSWFAIFSIITILAGTGIHNRYIQILPSAGNKASCKESIRLLTYNMRGLSMIYVRQDAGIEAKIDSLYNVLTDLKEYPDIICLQEAIKGDLIGRRFGLNYSVHAPKSSLWLLSRYQILDNGQIAGAEASPSTMWADVKTPQGILRVYNMHLVSNRVTNTTETLIQDMDLKNENTWNNIRFIVSRYKSTTQKRAKEAAAIRVHMASSKYPAILAGDGNDTPLSNTYKVLKTGLKDSFEEKGFGVSSTYESRLPLLRIDYVFGSQGIHFKDFSTYHIHYSDHYPVSTGICIQSKTGS</sequence>
<evidence type="ECO:0000313" key="3">
    <source>
        <dbReference type="EMBL" id="MBK9985054.1"/>
    </source>
</evidence>
<dbReference type="InterPro" id="IPR036691">
    <property type="entry name" value="Endo/exonu/phosph_ase_sf"/>
</dbReference>
<keyword evidence="3" id="KW-0378">Hydrolase</keyword>
<keyword evidence="1" id="KW-0812">Transmembrane</keyword>
<feature type="domain" description="Endonuclease/exonuclease/phosphatase" evidence="2">
    <location>
        <begin position="111"/>
        <end position="349"/>
    </location>
</feature>
<reference evidence="3 4" key="1">
    <citation type="submission" date="2020-10" db="EMBL/GenBank/DDBJ databases">
        <title>Connecting structure to function with the recovery of over 1000 high-quality activated sludge metagenome-assembled genomes encoding full-length rRNA genes using long-read sequencing.</title>
        <authorList>
            <person name="Singleton C.M."/>
            <person name="Petriglieri F."/>
            <person name="Kristensen J.M."/>
            <person name="Kirkegaard R.H."/>
            <person name="Michaelsen T.Y."/>
            <person name="Andersen M.H."/>
            <person name="Karst S.M."/>
            <person name="Dueholm M.S."/>
            <person name="Nielsen P.H."/>
            <person name="Albertsen M."/>
        </authorList>
    </citation>
    <scope>NUCLEOTIDE SEQUENCE [LARGE SCALE GENOMIC DNA]</scope>
    <source>
        <strain evidence="3">Ribe_18-Q3-R11-54_MAXAC.273</strain>
    </source>
</reference>
<proteinExistence type="predicted"/>
<protein>
    <submittedName>
        <fullName evidence="3">Endonuclease/exonuclease/phosphatase family protein</fullName>
    </submittedName>
</protein>
<evidence type="ECO:0000256" key="1">
    <source>
        <dbReference type="SAM" id="Phobius"/>
    </source>
</evidence>
<name>A0A9D7T2C1_9BACT</name>
<keyword evidence="1" id="KW-0472">Membrane</keyword>
<comment type="caution">
    <text evidence="3">The sequence shown here is derived from an EMBL/GenBank/DDBJ whole genome shotgun (WGS) entry which is preliminary data.</text>
</comment>
<dbReference type="InterPro" id="IPR005135">
    <property type="entry name" value="Endo/exonuclease/phosphatase"/>
</dbReference>
<keyword evidence="1" id="KW-1133">Transmembrane helix</keyword>
<dbReference type="SUPFAM" id="SSF56219">
    <property type="entry name" value="DNase I-like"/>
    <property type="match status" value="1"/>
</dbReference>